<evidence type="ECO:0000256" key="2">
    <source>
        <dbReference type="ARBA" id="ARBA00022723"/>
    </source>
</evidence>
<name>A0ABY4IRH0_9MICO</name>
<dbReference type="InterPro" id="IPR029017">
    <property type="entry name" value="Enolase-like_N"/>
</dbReference>
<evidence type="ECO:0000256" key="1">
    <source>
        <dbReference type="ARBA" id="ARBA00001946"/>
    </source>
</evidence>
<dbReference type="Proteomes" id="UP000831963">
    <property type="component" value="Chromosome"/>
</dbReference>
<dbReference type="Pfam" id="PF13378">
    <property type="entry name" value="MR_MLE_C"/>
    <property type="match status" value="1"/>
</dbReference>
<dbReference type="SUPFAM" id="SSF54826">
    <property type="entry name" value="Enolase N-terminal domain-like"/>
    <property type="match status" value="1"/>
</dbReference>
<sequence length="390" mass="41791">MNASQNTGSSILDATTTTAHAAFADVTAGSRIVHVEAQLVDLPVETVRTDALQTFVKQETIFVRIRTADGTEGVGYSYTIGTGGGAVLSLLRETLLPALIGLEAERPEAVWLALFGITRATTVGPITALALAAVDTAVWDAKTRRAGLPLWVAGGGASPSIPMYDTEGGWLHLTVDELVAHAVASKERGMGGVKIKVGKPRGHQDLERLRAVRDAVGDDLDIMVDANQSFTVSEAVRRARLFEQVDVFWFEEPLPAEDIEGHRQLARSTSVPIAVGESMYSIGHFREHLQRGGASIVQPDVARVGGITPWLKIAHLAESFNAPVAPHFLMELHVSLVCAIPNALYLEHIPQLRAVTTDELRIEGGRGWAPTTAGLGIAWDDEALGRLIVS</sequence>
<organism evidence="5 6">
    <name type="scientific">Microbacterium galbinum</name>
    <dbReference type="NCBI Taxonomy" id="2851646"/>
    <lineage>
        <taxon>Bacteria</taxon>
        <taxon>Bacillati</taxon>
        <taxon>Actinomycetota</taxon>
        <taxon>Actinomycetes</taxon>
        <taxon>Micrococcales</taxon>
        <taxon>Microbacteriaceae</taxon>
        <taxon>Microbacterium</taxon>
    </lineage>
</organism>
<dbReference type="EMBL" id="CP078077">
    <property type="protein sequence ID" value="UPL14240.1"/>
    <property type="molecule type" value="Genomic_DNA"/>
</dbReference>
<dbReference type="PANTHER" id="PTHR13794">
    <property type="entry name" value="ENOLASE SUPERFAMILY, MANDELATE RACEMASE"/>
    <property type="match status" value="1"/>
</dbReference>
<keyword evidence="2" id="KW-0479">Metal-binding</keyword>
<dbReference type="PANTHER" id="PTHR13794:SF58">
    <property type="entry name" value="MITOCHONDRIAL ENOLASE SUPERFAMILY MEMBER 1"/>
    <property type="match status" value="1"/>
</dbReference>
<evidence type="ECO:0000313" key="6">
    <source>
        <dbReference type="Proteomes" id="UP000831963"/>
    </source>
</evidence>
<evidence type="ECO:0000259" key="4">
    <source>
        <dbReference type="SMART" id="SM00922"/>
    </source>
</evidence>
<dbReference type="SFLD" id="SFLDG00179">
    <property type="entry name" value="mandelate_racemase"/>
    <property type="match status" value="1"/>
</dbReference>
<dbReference type="InterPro" id="IPR029065">
    <property type="entry name" value="Enolase_C-like"/>
</dbReference>
<dbReference type="InterPro" id="IPR036849">
    <property type="entry name" value="Enolase-like_C_sf"/>
</dbReference>
<keyword evidence="6" id="KW-1185">Reference proteome</keyword>
<dbReference type="Gene3D" id="3.20.20.120">
    <property type="entry name" value="Enolase-like C-terminal domain"/>
    <property type="match status" value="1"/>
</dbReference>
<dbReference type="SMART" id="SM00922">
    <property type="entry name" value="MR_MLE"/>
    <property type="match status" value="1"/>
</dbReference>
<gene>
    <name evidence="5" type="ORF">KV396_07030</name>
</gene>
<proteinExistence type="predicted"/>
<dbReference type="Pfam" id="PF02746">
    <property type="entry name" value="MR_MLE_N"/>
    <property type="match status" value="1"/>
</dbReference>
<dbReference type="RefSeq" id="WP_247957330.1">
    <property type="nucleotide sequence ID" value="NZ_CP078077.1"/>
</dbReference>
<evidence type="ECO:0000313" key="5">
    <source>
        <dbReference type="EMBL" id="UPL14240.1"/>
    </source>
</evidence>
<dbReference type="InterPro" id="IPR013342">
    <property type="entry name" value="Mandelate_racemase_C"/>
</dbReference>
<dbReference type="InterPro" id="IPR046945">
    <property type="entry name" value="RHMD-like"/>
</dbReference>
<protein>
    <submittedName>
        <fullName evidence="5">Mandelate racemase/muconate lactonizing enzyme family protein</fullName>
    </submittedName>
</protein>
<dbReference type="SFLD" id="SFLDS00001">
    <property type="entry name" value="Enolase"/>
    <property type="match status" value="1"/>
</dbReference>
<evidence type="ECO:0000256" key="3">
    <source>
        <dbReference type="ARBA" id="ARBA00022842"/>
    </source>
</evidence>
<keyword evidence="3" id="KW-0460">Magnesium</keyword>
<feature type="domain" description="Mandelate racemase/muconate lactonizing enzyme C-terminal" evidence="4">
    <location>
        <begin position="175"/>
        <end position="272"/>
    </location>
</feature>
<reference evidence="5 6" key="1">
    <citation type="submission" date="2021-06" db="EMBL/GenBank/DDBJ databases">
        <title>Genome-based taxonomic framework of Microbacterium strains isolated from marine environment, the description of four new species and reclassification of four preexisting species.</title>
        <authorList>
            <person name="Lee S.D."/>
            <person name="Kim S.-M."/>
            <person name="Byeon Y.-S."/>
            <person name="Yang H.L."/>
            <person name="Kim I.S."/>
        </authorList>
    </citation>
    <scope>NUCLEOTIDE SEQUENCE [LARGE SCALE GENOMIC DNA]</scope>
    <source>
        <strain evidence="5 6">SSW1-36</strain>
    </source>
</reference>
<dbReference type="Gene3D" id="3.30.390.10">
    <property type="entry name" value="Enolase-like, N-terminal domain"/>
    <property type="match status" value="1"/>
</dbReference>
<comment type="cofactor">
    <cofactor evidence="1">
        <name>Mg(2+)</name>
        <dbReference type="ChEBI" id="CHEBI:18420"/>
    </cofactor>
</comment>
<dbReference type="SUPFAM" id="SSF51604">
    <property type="entry name" value="Enolase C-terminal domain-like"/>
    <property type="match status" value="1"/>
</dbReference>
<accession>A0ABY4IRH0</accession>
<dbReference type="CDD" id="cd03316">
    <property type="entry name" value="MR_like"/>
    <property type="match status" value="1"/>
</dbReference>
<dbReference type="InterPro" id="IPR013341">
    <property type="entry name" value="Mandelate_racemase_N_dom"/>
</dbReference>